<proteinExistence type="evidence at transcript level"/>
<name>F2DKQ5_HORVV</name>
<sequence length="100" mass="11530">MLVTILEYKQLVRMAKTSKQYYLNFLKQAQLIGIAKRNASPSIVIGWMPSRFSLVDSAIVSFSIMKLQLFLSLPIKSTQWRKKSLKSKRKLHLGGLLFEK</sequence>
<dbReference type="AlphaFoldDB" id="F2DKQ5"/>
<dbReference type="EMBL" id="AK364473">
    <property type="protein sequence ID" value="BAJ95676.1"/>
    <property type="molecule type" value="mRNA"/>
</dbReference>
<organism evidence="1">
    <name type="scientific">Hordeum vulgare subsp. vulgare</name>
    <name type="common">Domesticated barley</name>
    <dbReference type="NCBI Taxonomy" id="112509"/>
    <lineage>
        <taxon>Eukaryota</taxon>
        <taxon>Viridiplantae</taxon>
        <taxon>Streptophyta</taxon>
        <taxon>Embryophyta</taxon>
        <taxon>Tracheophyta</taxon>
        <taxon>Spermatophyta</taxon>
        <taxon>Magnoliopsida</taxon>
        <taxon>Liliopsida</taxon>
        <taxon>Poales</taxon>
        <taxon>Poaceae</taxon>
        <taxon>BOP clade</taxon>
        <taxon>Pooideae</taxon>
        <taxon>Triticodae</taxon>
        <taxon>Triticeae</taxon>
        <taxon>Hordeinae</taxon>
        <taxon>Hordeum</taxon>
    </lineage>
</organism>
<protein>
    <submittedName>
        <fullName evidence="1">Predicted protein</fullName>
    </submittedName>
</protein>
<accession>F2DKQ5</accession>
<evidence type="ECO:0000313" key="1">
    <source>
        <dbReference type="EMBL" id="BAJ95676.1"/>
    </source>
</evidence>
<reference evidence="1" key="1">
    <citation type="journal article" date="2011" name="Plant Physiol.">
        <title>Comprehensive sequence analysis of 24,783 barley full-length cDNAs derived from 12 clone libraries.</title>
        <authorList>
            <person name="Matsumoto T."/>
            <person name="Tanaka T."/>
            <person name="Sakai H."/>
            <person name="Amano N."/>
            <person name="Kanamori H."/>
            <person name="Kurita K."/>
            <person name="Kikuta A."/>
            <person name="Kamiya K."/>
            <person name="Yamamoto M."/>
            <person name="Ikawa H."/>
            <person name="Fujii N."/>
            <person name="Hori K."/>
            <person name="Itoh T."/>
            <person name="Sato K."/>
        </authorList>
    </citation>
    <scope>NUCLEOTIDE SEQUENCE</scope>
    <source>
        <tissue evidence="1">Shoot and root</tissue>
    </source>
</reference>